<sequence>MEIALTLPVQNAAAVSSRKNARLELDGIKRSFGAYNALDGIDLTVEPGEFIALLGPSGCGKSTALNCIAGLLGLSGGEIRLGGNRIDQLEPEKRGFGMVFQSYALFPHMSVRKNVGFGLAMQGIRGAEADKRVIDALALVRLESQADKLPGQLSGGQQQRVAIARAIVIRPPIVLMDEPLSNLDAKLRLEMRAEIRGIHDQIGSTTIYVTHDQDEALSLADRIVVMSQGHIQQIGTPQDLYQRPINLNVADFMGFRTRIPGRVVSVSGKEAEIEAAGARLTGTMRDTLKVGDPAVLSVRPEDLVATTDDSGVPVIVASTEYRGRAFFGMARSADGSELYFRSDEALPRGSATTLQPVAGRSLVFKGVPA</sequence>
<comment type="similarity">
    <text evidence="1">Belongs to the ABC transporter superfamily.</text>
</comment>
<reference evidence="6 7" key="1">
    <citation type="journal article" date="2021" name="MBio">
        <title>Poor Competitiveness of Bradyrhizobium in Pigeon Pea Root Colonization in Indian Soils.</title>
        <authorList>
            <person name="Chalasani D."/>
            <person name="Basu A."/>
            <person name="Pullabhotla S.V.S.R.N."/>
            <person name="Jorrin B."/>
            <person name="Neal A.L."/>
            <person name="Poole P.S."/>
            <person name="Podile A.R."/>
            <person name="Tkacz A."/>
        </authorList>
    </citation>
    <scope>NUCLEOTIDE SEQUENCE [LARGE SCALE GENOMIC DNA]</scope>
    <source>
        <strain evidence="6 7">HU56</strain>
    </source>
</reference>
<dbReference type="Gene3D" id="2.40.50.100">
    <property type="match status" value="1"/>
</dbReference>
<dbReference type="Pfam" id="PF00005">
    <property type="entry name" value="ABC_tran"/>
    <property type="match status" value="1"/>
</dbReference>
<evidence type="ECO:0000313" key="7">
    <source>
        <dbReference type="Proteomes" id="UP000717752"/>
    </source>
</evidence>
<keyword evidence="3" id="KW-0547">Nucleotide-binding</keyword>
<evidence type="ECO:0000256" key="4">
    <source>
        <dbReference type="ARBA" id="ARBA00022840"/>
    </source>
</evidence>
<evidence type="ECO:0000313" key="6">
    <source>
        <dbReference type="EMBL" id="MBW9056338.1"/>
    </source>
</evidence>
<keyword evidence="2" id="KW-0813">Transport</keyword>
<dbReference type="InterPro" id="IPR027417">
    <property type="entry name" value="P-loop_NTPase"/>
</dbReference>
<dbReference type="PROSITE" id="PS00211">
    <property type="entry name" value="ABC_TRANSPORTER_1"/>
    <property type="match status" value="1"/>
</dbReference>
<dbReference type="SMART" id="SM00382">
    <property type="entry name" value="AAA"/>
    <property type="match status" value="1"/>
</dbReference>
<organism evidence="6 7">
    <name type="scientific">Rhizobium mesosinicum</name>
    <dbReference type="NCBI Taxonomy" id="335017"/>
    <lineage>
        <taxon>Bacteria</taxon>
        <taxon>Pseudomonadati</taxon>
        <taxon>Pseudomonadota</taxon>
        <taxon>Alphaproteobacteria</taxon>
        <taxon>Hyphomicrobiales</taxon>
        <taxon>Rhizobiaceae</taxon>
        <taxon>Rhizobium/Agrobacterium group</taxon>
        <taxon>Rhizobium</taxon>
    </lineage>
</organism>
<evidence type="ECO:0000256" key="2">
    <source>
        <dbReference type="ARBA" id="ARBA00022448"/>
    </source>
</evidence>
<evidence type="ECO:0000259" key="5">
    <source>
        <dbReference type="PROSITE" id="PS50893"/>
    </source>
</evidence>
<dbReference type="Gene3D" id="3.40.50.300">
    <property type="entry name" value="P-loop containing nucleotide triphosphate hydrolases"/>
    <property type="match status" value="1"/>
</dbReference>
<gene>
    <name evidence="6" type="ORF">JNB85_28405</name>
</gene>
<accession>A0ABS7H439</accession>
<dbReference type="SUPFAM" id="SSF50331">
    <property type="entry name" value="MOP-like"/>
    <property type="match status" value="1"/>
</dbReference>
<dbReference type="SUPFAM" id="SSF52540">
    <property type="entry name" value="P-loop containing nucleoside triphosphate hydrolases"/>
    <property type="match status" value="1"/>
</dbReference>
<dbReference type="InterPro" id="IPR050093">
    <property type="entry name" value="ABC_SmlMolc_Importer"/>
</dbReference>
<dbReference type="Proteomes" id="UP000717752">
    <property type="component" value="Unassembled WGS sequence"/>
</dbReference>
<dbReference type="InterPro" id="IPR003593">
    <property type="entry name" value="AAA+_ATPase"/>
</dbReference>
<dbReference type="GO" id="GO:0005524">
    <property type="term" value="F:ATP binding"/>
    <property type="evidence" value="ECO:0007669"/>
    <property type="project" value="UniProtKB-KW"/>
</dbReference>
<evidence type="ECO:0000256" key="1">
    <source>
        <dbReference type="ARBA" id="ARBA00005417"/>
    </source>
</evidence>
<comment type="caution">
    <text evidence="6">The sequence shown here is derived from an EMBL/GenBank/DDBJ whole genome shotgun (WGS) entry which is preliminary data.</text>
</comment>
<dbReference type="PANTHER" id="PTHR42781:SF4">
    <property type="entry name" value="SPERMIDINE_PUTRESCINE IMPORT ATP-BINDING PROTEIN POTA"/>
    <property type="match status" value="1"/>
</dbReference>
<dbReference type="InterPro" id="IPR008995">
    <property type="entry name" value="Mo/tungstate-bd_C_term_dom"/>
</dbReference>
<keyword evidence="7" id="KW-1185">Reference proteome</keyword>
<dbReference type="EMBL" id="JAEUAK010000016">
    <property type="protein sequence ID" value="MBW9056338.1"/>
    <property type="molecule type" value="Genomic_DNA"/>
</dbReference>
<name>A0ABS7H439_9HYPH</name>
<feature type="domain" description="ABC transporter" evidence="5">
    <location>
        <begin position="23"/>
        <end position="253"/>
    </location>
</feature>
<dbReference type="PROSITE" id="PS50893">
    <property type="entry name" value="ABC_TRANSPORTER_2"/>
    <property type="match status" value="1"/>
</dbReference>
<dbReference type="PANTHER" id="PTHR42781">
    <property type="entry name" value="SPERMIDINE/PUTRESCINE IMPORT ATP-BINDING PROTEIN POTA"/>
    <property type="match status" value="1"/>
</dbReference>
<protein>
    <submittedName>
        <fullName evidence="6">ABC transporter ATP-binding protein</fullName>
    </submittedName>
</protein>
<dbReference type="InterPro" id="IPR017871">
    <property type="entry name" value="ABC_transporter-like_CS"/>
</dbReference>
<dbReference type="InterPro" id="IPR003439">
    <property type="entry name" value="ABC_transporter-like_ATP-bd"/>
</dbReference>
<evidence type="ECO:0000256" key="3">
    <source>
        <dbReference type="ARBA" id="ARBA00022741"/>
    </source>
</evidence>
<keyword evidence="4 6" id="KW-0067">ATP-binding</keyword>
<proteinExistence type="inferred from homology"/>
<dbReference type="RefSeq" id="WP_220337745.1">
    <property type="nucleotide sequence ID" value="NZ_JAEUAK010000016.1"/>
</dbReference>